<dbReference type="PANTHER" id="PTHR47691:SF3">
    <property type="entry name" value="HTH-TYPE TRANSCRIPTIONAL REGULATOR RV0890C-RELATED"/>
    <property type="match status" value="1"/>
</dbReference>
<protein>
    <submittedName>
        <fullName evidence="5">Putative ATPase</fullName>
    </submittedName>
</protein>
<dbReference type="SUPFAM" id="SSF46894">
    <property type="entry name" value="C-terminal effector domain of the bipartite response regulators"/>
    <property type="match status" value="1"/>
</dbReference>
<keyword evidence="2 3" id="KW-0238">DNA-binding</keyword>
<name>A0A543FTN5_9PSEU</name>
<dbReference type="SUPFAM" id="SSF48452">
    <property type="entry name" value="TPR-like"/>
    <property type="match status" value="2"/>
</dbReference>
<dbReference type="CDD" id="cd15831">
    <property type="entry name" value="BTAD"/>
    <property type="match status" value="1"/>
</dbReference>
<dbReference type="EMBL" id="VFPH01000002">
    <property type="protein sequence ID" value="TQM37182.1"/>
    <property type="molecule type" value="Genomic_DNA"/>
</dbReference>
<dbReference type="Gene3D" id="1.10.10.10">
    <property type="entry name" value="Winged helix-like DNA-binding domain superfamily/Winged helix DNA-binding domain"/>
    <property type="match status" value="1"/>
</dbReference>
<dbReference type="Pfam" id="PF25872">
    <property type="entry name" value="HTH_77"/>
    <property type="match status" value="1"/>
</dbReference>
<evidence type="ECO:0000313" key="6">
    <source>
        <dbReference type="Proteomes" id="UP000319818"/>
    </source>
</evidence>
<dbReference type="InterPro" id="IPR027417">
    <property type="entry name" value="P-loop_NTPase"/>
</dbReference>
<comment type="similarity">
    <text evidence="1">Belongs to the AfsR/DnrI/RedD regulatory family.</text>
</comment>
<dbReference type="SMART" id="SM00862">
    <property type="entry name" value="Trans_reg_C"/>
    <property type="match status" value="1"/>
</dbReference>
<feature type="DNA-binding region" description="OmpR/PhoB-type" evidence="3">
    <location>
        <begin position="1"/>
        <end position="100"/>
    </location>
</feature>
<dbReference type="InterPro" id="IPR058852">
    <property type="entry name" value="HTH_77"/>
</dbReference>
<dbReference type="InterPro" id="IPR036388">
    <property type="entry name" value="WH-like_DNA-bd_sf"/>
</dbReference>
<evidence type="ECO:0000256" key="1">
    <source>
        <dbReference type="ARBA" id="ARBA00005820"/>
    </source>
</evidence>
<evidence type="ECO:0000256" key="2">
    <source>
        <dbReference type="ARBA" id="ARBA00023125"/>
    </source>
</evidence>
<gene>
    <name evidence="5" type="ORF">FB388_4389</name>
</gene>
<keyword evidence="6" id="KW-1185">Reference proteome</keyword>
<dbReference type="InterPro" id="IPR005158">
    <property type="entry name" value="BTAD"/>
</dbReference>
<proteinExistence type="inferred from homology"/>
<dbReference type="GO" id="GO:0000160">
    <property type="term" value="P:phosphorelay signal transduction system"/>
    <property type="evidence" value="ECO:0007669"/>
    <property type="project" value="InterPro"/>
</dbReference>
<dbReference type="Pfam" id="PF03704">
    <property type="entry name" value="BTAD"/>
    <property type="match status" value="1"/>
</dbReference>
<dbReference type="InterPro" id="IPR001867">
    <property type="entry name" value="OmpR/PhoB-type_DNA-bd"/>
</dbReference>
<dbReference type="Gene3D" id="1.25.40.10">
    <property type="entry name" value="Tetratricopeptide repeat domain"/>
    <property type="match status" value="2"/>
</dbReference>
<comment type="caution">
    <text evidence="5">The sequence shown here is derived from an EMBL/GenBank/DDBJ whole genome shotgun (WGS) entry which is preliminary data.</text>
</comment>
<feature type="domain" description="OmpR/PhoB-type" evidence="4">
    <location>
        <begin position="1"/>
        <end position="100"/>
    </location>
</feature>
<dbReference type="Pfam" id="PF00486">
    <property type="entry name" value="Trans_reg_C"/>
    <property type="match status" value="1"/>
</dbReference>
<dbReference type="InterPro" id="IPR016032">
    <property type="entry name" value="Sig_transdc_resp-reg_C-effctor"/>
</dbReference>
<evidence type="ECO:0000259" key="4">
    <source>
        <dbReference type="PROSITE" id="PS51755"/>
    </source>
</evidence>
<accession>A0A543FTN5</accession>
<dbReference type="GO" id="GO:0006355">
    <property type="term" value="P:regulation of DNA-templated transcription"/>
    <property type="evidence" value="ECO:0007669"/>
    <property type="project" value="InterPro"/>
</dbReference>
<organism evidence="5 6">
    <name type="scientific">Pseudonocardia cypriaca</name>
    <dbReference type="NCBI Taxonomy" id="882449"/>
    <lineage>
        <taxon>Bacteria</taxon>
        <taxon>Bacillati</taxon>
        <taxon>Actinomycetota</taxon>
        <taxon>Actinomycetes</taxon>
        <taxon>Pseudonocardiales</taxon>
        <taxon>Pseudonocardiaceae</taxon>
        <taxon>Pseudonocardia</taxon>
    </lineage>
</organism>
<sequence>MPRVVPGQTRTVLIGLLGAVEARRDGAAVPLGGLRVRGLLARLALDAGHPVAVSTLVDDLWGEEPPGSAANALQALVSRLRRAVGADLVATVGGGYRLAVAVDAVDAARFGELATTASGAGDPRSAHALLGQALGLWRGPALADVRELPFAEPAAHRLAERRAAAVEERARLALLLGEPAAEIDALTAQLDAAPLRETTAALLARVLHAAGRQADALAVLDRTRRRLVEDLGVDPGAELEEARLAVLRGAAAPVRRPVPAPVPALTSFVGRERDVERVRELLATVRLGTLIGPGGAGKTRLAREAVVGAGEFRLAELAALTDAHQLPAAVLSAVGEPELVVRSGEAPEPDTTARLVAALTGRRVVLVLDNCEHLVEAVATLVESLLQACPGLRVLATSREPLGIAGEVLHPVDALAPDDAMRLFADRGAAVSPGFALGPEVAPAVAEICRRLDGQPLPIELAAARLRTLTPAEIAARLDDRFRLLTSGVRTALPRHQTLRAVVDWSWDLLTEPERAVARRLAAFAGGATAEAAERVCAGPPVAGDVFELLASLVDKSIVVAVQQPDGAPTRYRMLETIREYAAERLDEAGERAAAEAAHLAVLLELVEAAEPHLRRADQLPWLARLRAEAEEIDVALRRAVAAGDAAGAHRLVAGMAWSWIIRGLFGDATRWLGAVLAMDGPAPAAARAVNWAYEALQRAGRRDIGGELDAVTAELALVEELPPPLHPTLQLAGPIHTLFVGSDDRPIRRLAVETEDPWVRGFALSALSLVAENNGELDEQRELLRAAHEAFRATGDRFGLGIVVHSLGEVEDIAGHYDAAEQAYEESIALATELGNDDDLPQFLARRGLLAARRGDLEAARTCLHEALALRGAGDDSALRIWLAHVERMAGNLDEARRHLAVARPADGPDRPQWRTTLIAAKAAVELAAGDRAAARAHLASAAKAAADTADGPVAAAVAEVAAALALDEGDPRTAALMLGVATSQRGATDVGNPEVLAAHDRVRAALGGAADDAVRSGRELPRDEGLAALVAYACGPAGQVRRW</sequence>
<dbReference type="SMART" id="SM01043">
    <property type="entry name" value="BTAD"/>
    <property type="match status" value="1"/>
</dbReference>
<evidence type="ECO:0000256" key="3">
    <source>
        <dbReference type="PROSITE-ProRule" id="PRU01091"/>
    </source>
</evidence>
<dbReference type="SUPFAM" id="SSF52540">
    <property type="entry name" value="P-loop containing nucleoside triphosphate hydrolases"/>
    <property type="match status" value="1"/>
</dbReference>
<evidence type="ECO:0000313" key="5">
    <source>
        <dbReference type="EMBL" id="TQM37182.1"/>
    </source>
</evidence>
<dbReference type="GO" id="GO:0003677">
    <property type="term" value="F:DNA binding"/>
    <property type="evidence" value="ECO:0007669"/>
    <property type="project" value="UniProtKB-UniRule"/>
</dbReference>
<dbReference type="InterPro" id="IPR011990">
    <property type="entry name" value="TPR-like_helical_dom_sf"/>
</dbReference>
<dbReference type="PROSITE" id="PS51755">
    <property type="entry name" value="OMPR_PHOB"/>
    <property type="match status" value="1"/>
</dbReference>
<dbReference type="Gene3D" id="3.40.50.300">
    <property type="entry name" value="P-loop containing nucleotide triphosphate hydrolases"/>
    <property type="match status" value="1"/>
</dbReference>
<dbReference type="PANTHER" id="PTHR47691">
    <property type="entry name" value="REGULATOR-RELATED"/>
    <property type="match status" value="1"/>
</dbReference>
<reference evidence="5 6" key="1">
    <citation type="submission" date="2019-06" db="EMBL/GenBank/DDBJ databases">
        <title>Sequencing the genomes of 1000 actinobacteria strains.</title>
        <authorList>
            <person name="Klenk H.-P."/>
        </authorList>
    </citation>
    <scope>NUCLEOTIDE SEQUENCE [LARGE SCALE GENOMIC DNA]</scope>
    <source>
        <strain evidence="5 6">DSM 45511</strain>
    </source>
</reference>
<dbReference type="Proteomes" id="UP000319818">
    <property type="component" value="Unassembled WGS sequence"/>
</dbReference>
<dbReference type="AlphaFoldDB" id="A0A543FTN5"/>